<accession>A0A8X6YG31</accession>
<reference evidence="2" key="1">
    <citation type="submission" date="2020-08" db="EMBL/GenBank/DDBJ databases">
        <title>Multicomponent nature underlies the extraordinary mechanical properties of spider dragline silk.</title>
        <authorList>
            <person name="Kono N."/>
            <person name="Nakamura H."/>
            <person name="Mori M."/>
            <person name="Yoshida Y."/>
            <person name="Ohtoshi R."/>
            <person name="Malay A.D."/>
            <person name="Moran D.A.P."/>
            <person name="Tomita M."/>
            <person name="Numata K."/>
            <person name="Arakawa K."/>
        </authorList>
    </citation>
    <scope>NUCLEOTIDE SEQUENCE</scope>
</reference>
<feature type="compositionally biased region" description="Basic and acidic residues" evidence="1">
    <location>
        <begin position="16"/>
        <end position="25"/>
    </location>
</feature>
<protein>
    <submittedName>
        <fullName evidence="2">Uncharacterized protein</fullName>
    </submittedName>
</protein>
<keyword evidence="3" id="KW-1185">Reference proteome</keyword>
<name>A0A8X6YG31_9ARAC</name>
<dbReference type="AlphaFoldDB" id="A0A8X6YG31"/>
<comment type="caution">
    <text evidence="2">The sequence shown here is derived from an EMBL/GenBank/DDBJ whole genome shotgun (WGS) entry which is preliminary data.</text>
</comment>
<evidence type="ECO:0000256" key="1">
    <source>
        <dbReference type="SAM" id="MobiDB-lite"/>
    </source>
</evidence>
<evidence type="ECO:0000313" key="3">
    <source>
        <dbReference type="Proteomes" id="UP000886998"/>
    </source>
</evidence>
<feature type="region of interest" description="Disordered" evidence="1">
    <location>
        <begin position="1"/>
        <end position="25"/>
    </location>
</feature>
<evidence type="ECO:0000313" key="2">
    <source>
        <dbReference type="EMBL" id="GFY68924.1"/>
    </source>
</evidence>
<dbReference type="Proteomes" id="UP000886998">
    <property type="component" value="Unassembled WGS sequence"/>
</dbReference>
<organism evidence="2 3">
    <name type="scientific">Trichonephila inaurata madagascariensis</name>
    <dbReference type="NCBI Taxonomy" id="2747483"/>
    <lineage>
        <taxon>Eukaryota</taxon>
        <taxon>Metazoa</taxon>
        <taxon>Ecdysozoa</taxon>
        <taxon>Arthropoda</taxon>
        <taxon>Chelicerata</taxon>
        <taxon>Arachnida</taxon>
        <taxon>Araneae</taxon>
        <taxon>Araneomorphae</taxon>
        <taxon>Entelegynae</taxon>
        <taxon>Araneoidea</taxon>
        <taxon>Nephilidae</taxon>
        <taxon>Trichonephila</taxon>
        <taxon>Trichonephila inaurata</taxon>
    </lineage>
</organism>
<gene>
    <name evidence="2" type="ORF">TNIN_74291</name>
</gene>
<proteinExistence type="predicted"/>
<feature type="region of interest" description="Disordered" evidence="1">
    <location>
        <begin position="44"/>
        <end position="66"/>
    </location>
</feature>
<feature type="compositionally biased region" description="Polar residues" evidence="1">
    <location>
        <begin position="44"/>
        <end position="60"/>
    </location>
</feature>
<sequence>MGECSETSRDAIGGSDWDRIMRGRPHAQERANALIKSGVQMMRQSVRGQDGSHTNGTGQVQMGDVGPSARETLQLRRRTQGHCEGLGLVTATGILGTRNPAACSSVRSLCSGLWCIF</sequence>
<dbReference type="EMBL" id="BMAV01017348">
    <property type="protein sequence ID" value="GFY68924.1"/>
    <property type="molecule type" value="Genomic_DNA"/>
</dbReference>